<protein>
    <submittedName>
        <fullName evidence="2">Uncharacterized protein</fullName>
    </submittedName>
</protein>
<dbReference type="EMBL" id="LYXU01000003">
    <property type="protein sequence ID" value="OBS20240.1"/>
    <property type="molecule type" value="Genomic_DNA"/>
</dbReference>
<reference evidence="2 3" key="1">
    <citation type="submission" date="2016-06" db="EMBL/GenBank/DDBJ databases">
        <title>Living apart together: crosstalk between the core and supernumerary genomes in a fungal plant pathogen.</title>
        <authorList>
            <person name="Vanheule A."/>
            <person name="Audenaert K."/>
            <person name="Warris S."/>
            <person name="Van De Geest H."/>
            <person name="Schijlen E."/>
            <person name="Hofte M."/>
            <person name="De Saeger S."/>
            <person name="Haesaert G."/>
            <person name="Waalwijk C."/>
            <person name="Van Der Lee T."/>
        </authorList>
    </citation>
    <scope>NUCLEOTIDE SEQUENCE [LARGE SCALE GENOMIC DNA]</scope>
    <source>
        <strain evidence="2 3">2516</strain>
    </source>
</reference>
<dbReference type="PANTHER" id="PTHR35205:SF1">
    <property type="entry name" value="ZU5 DOMAIN-CONTAINING PROTEIN"/>
    <property type="match status" value="1"/>
</dbReference>
<evidence type="ECO:0000256" key="1">
    <source>
        <dbReference type="SAM" id="MobiDB-lite"/>
    </source>
</evidence>
<sequence>MPPHSAHEPRDVSYSQFSDHNFINQGSVQGNVYYDLPHPSARAKVVRVIPYPRNEDLVHRRDLIDRLDELYRKHRDLVALPSGAWEDLARHRLRYTTNIDDATPMITDYKTIGKKLGVDERLDRSDLLDAVRNEIEARSKWLMILDNADDLGVFGVGQEAKGGETNGKPESEPAQMRALHVTRDGVVDESRRAYCRHGCRSALRCRGVDALLEELQCLPLAISRAGAYMQRMSMTAQQYLNLLRQGKTRWEMLKVSDSDRDRRPEVSNSVFETWRISTERIRTESEMSYRMLHVIAYVDSQDIPHGLITAACQYDEDDQGPTRQATELEVLGAIARLKEFSFLRPRQTDAGGRKYEMHKLVQVAIRYRLWVRGSAVTTISNELEAEKGPKEDKAYYCGSGPRGDVSSAGPL</sequence>
<name>A0A1B8AIB6_FUSPO</name>
<gene>
    <name evidence="2" type="ORF">FPOA_06626</name>
</gene>
<dbReference type="AlphaFoldDB" id="A0A1B8AIB6"/>
<dbReference type="Proteomes" id="UP000091967">
    <property type="component" value="Unassembled WGS sequence"/>
</dbReference>
<accession>A0A1B8AIB6</accession>
<evidence type="ECO:0000313" key="3">
    <source>
        <dbReference type="Proteomes" id="UP000091967"/>
    </source>
</evidence>
<keyword evidence="3" id="KW-1185">Reference proteome</keyword>
<proteinExistence type="predicted"/>
<comment type="caution">
    <text evidence="2">The sequence shown here is derived from an EMBL/GenBank/DDBJ whole genome shotgun (WGS) entry which is preliminary data.</text>
</comment>
<evidence type="ECO:0000313" key="2">
    <source>
        <dbReference type="EMBL" id="OBS20240.1"/>
    </source>
</evidence>
<organism evidence="2 3">
    <name type="scientific">Fusarium poae</name>
    <dbReference type="NCBI Taxonomy" id="36050"/>
    <lineage>
        <taxon>Eukaryota</taxon>
        <taxon>Fungi</taxon>
        <taxon>Dikarya</taxon>
        <taxon>Ascomycota</taxon>
        <taxon>Pezizomycotina</taxon>
        <taxon>Sordariomycetes</taxon>
        <taxon>Hypocreomycetidae</taxon>
        <taxon>Hypocreales</taxon>
        <taxon>Nectriaceae</taxon>
        <taxon>Fusarium</taxon>
    </lineage>
</organism>
<feature type="region of interest" description="Disordered" evidence="1">
    <location>
        <begin position="388"/>
        <end position="411"/>
    </location>
</feature>
<dbReference type="STRING" id="36050.A0A1B8AIB6"/>
<dbReference type="PANTHER" id="PTHR35205">
    <property type="entry name" value="NB-ARC AND TPR DOMAIN PROTEIN"/>
    <property type="match status" value="1"/>
</dbReference>